<protein>
    <submittedName>
        <fullName evidence="1">Uncharacterized protein</fullName>
    </submittedName>
</protein>
<gene>
    <name evidence="1" type="ORF">EDD18DRAFT_1353273</name>
</gene>
<comment type="caution">
    <text evidence="1">The sequence shown here is derived from an EMBL/GenBank/DDBJ whole genome shotgun (WGS) entry which is preliminary data.</text>
</comment>
<reference evidence="1" key="1">
    <citation type="submission" date="2023-06" db="EMBL/GenBank/DDBJ databases">
        <authorList>
            <consortium name="Lawrence Berkeley National Laboratory"/>
            <person name="Ahrendt S."/>
            <person name="Sahu N."/>
            <person name="Indic B."/>
            <person name="Wong-Bajracharya J."/>
            <person name="Merenyi Z."/>
            <person name="Ke H.-M."/>
            <person name="Monk M."/>
            <person name="Kocsube S."/>
            <person name="Drula E."/>
            <person name="Lipzen A."/>
            <person name="Balint B."/>
            <person name="Henrissat B."/>
            <person name="Andreopoulos B."/>
            <person name="Martin F.M."/>
            <person name="Harder C.B."/>
            <person name="Rigling D."/>
            <person name="Ford K.L."/>
            <person name="Foster G.D."/>
            <person name="Pangilinan J."/>
            <person name="Papanicolaou A."/>
            <person name="Barry K."/>
            <person name="LaButti K."/>
            <person name="Viragh M."/>
            <person name="Koriabine M."/>
            <person name="Yan M."/>
            <person name="Riley R."/>
            <person name="Champramary S."/>
            <person name="Plett K.L."/>
            <person name="Tsai I.J."/>
            <person name="Slot J."/>
            <person name="Sipos G."/>
            <person name="Plett J."/>
            <person name="Nagy L.G."/>
            <person name="Grigoriev I.V."/>
        </authorList>
    </citation>
    <scope>NUCLEOTIDE SEQUENCE</scope>
    <source>
        <strain evidence="1">HWK02</strain>
    </source>
</reference>
<evidence type="ECO:0000313" key="1">
    <source>
        <dbReference type="EMBL" id="KAK0496500.1"/>
    </source>
</evidence>
<dbReference type="AlphaFoldDB" id="A0AA39UX21"/>
<keyword evidence="2" id="KW-1185">Reference proteome</keyword>
<name>A0AA39UX21_9AGAR</name>
<organism evidence="1 2">
    <name type="scientific">Armillaria luteobubalina</name>
    <dbReference type="NCBI Taxonomy" id="153913"/>
    <lineage>
        <taxon>Eukaryota</taxon>
        <taxon>Fungi</taxon>
        <taxon>Dikarya</taxon>
        <taxon>Basidiomycota</taxon>
        <taxon>Agaricomycotina</taxon>
        <taxon>Agaricomycetes</taxon>
        <taxon>Agaricomycetidae</taxon>
        <taxon>Agaricales</taxon>
        <taxon>Marasmiineae</taxon>
        <taxon>Physalacriaceae</taxon>
        <taxon>Armillaria</taxon>
    </lineage>
</organism>
<sequence length="260" mass="28784">MANSPEHDTEYDGAPIVLPSFPKGWVKGSRLALLEYFQISFAYCHAQSVTSGKDYTLIITNAYLCTYYWDDPLTKEPTEPPPPPHLEALTPRRKALKAAKIAQITASIYNWLDYRWKHPKSGLDPIPTNQSQYRTFLSAHSSRTLGEGAFQSGQDESAYTDTQFAALPAEEREKYEALAKEEGRLAHEEKLCTIANASELLSPSEAQRAIDRLPSTLGLFLKKLGSALGFHACLYLAVTRLTWGSRVTGSSIASPTPTTN</sequence>
<proteinExistence type="predicted"/>
<evidence type="ECO:0000313" key="2">
    <source>
        <dbReference type="Proteomes" id="UP001175228"/>
    </source>
</evidence>
<dbReference type="EMBL" id="JAUEPU010000015">
    <property type="protein sequence ID" value="KAK0496500.1"/>
    <property type="molecule type" value="Genomic_DNA"/>
</dbReference>
<dbReference type="Proteomes" id="UP001175228">
    <property type="component" value="Unassembled WGS sequence"/>
</dbReference>
<accession>A0AA39UX21</accession>